<name>A0A815QAU6_9BILA</name>
<sequence length="268" mass="30516">MGSGCCCCKKNQQISSEHHPIPQYIQIAIRTTNPTTFIDGYLKEPLVSLEEALEPLNGKIDQLSNYIKEAIMKCHYPSEHNLTRDESAAIYIYTMKWGDKCLRDHLQVALNSNDRSTLKPWFKYLKLFKSGLDKLPTAKTEIWQGAPFDEKLKEQLNTEPLSVYSSMCSCSPSANEITNYLQKTAGKNIILVGYQSVNGKLVNGYTANNVQEAIMWPGIKLGLSKHGMTDAYDSWILSAVRQIGEYYYDQNHNSVHIFYVLYFSMFIP</sequence>
<dbReference type="OrthoDB" id="10020252at2759"/>
<dbReference type="Proteomes" id="UP000663823">
    <property type="component" value="Unassembled WGS sequence"/>
</dbReference>
<dbReference type="AlphaFoldDB" id="A0A815QAU6"/>
<organism evidence="1 3">
    <name type="scientific">Rotaria sordida</name>
    <dbReference type="NCBI Taxonomy" id="392033"/>
    <lineage>
        <taxon>Eukaryota</taxon>
        <taxon>Metazoa</taxon>
        <taxon>Spiralia</taxon>
        <taxon>Gnathifera</taxon>
        <taxon>Rotifera</taxon>
        <taxon>Eurotatoria</taxon>
        <taxon>Bdelloidea</taxon>
        <taxon>Philodinida</taxon>
        <taxon>Philodinidae</taxon>
        <taxon>Rotaria</taxon>
    </lineage>
</organism>
<evidence type="ECO:0000313" key="1">
    <source>
        <dbReference type="EMBL" id="CAF1460707.1"/>
    </source>
</evidence>
<reference evidence="1" key="1">
    <citation type="submission" date="2021-02" db="EMBL/GenBank/DDBJ databases">
        <authorList>
            <person name="Nowell W R."/>
        </authorList>
    </citation>
    <scope>NUCLEOTIDE SEQUENCE</scope>
</reference>
<proteinExistence type="predicted"/>
<comment type="caution">
    <text evidence="1">The sequence shown here is derived from an EMBL/GenBank/DDBJ whole genome shotgun (WGS) entry which is preliminary data.</text>
</comment>
<dbReference type="EMBL" id="CAJOAX010004512">
    <property type="protein sequence ID" value="CAF3909403.1"/>
    <property type="molecule type" value="Genomic_DNA"/>
</dbReference>
<gene>
    <name evidence="2" type="ORF">OTI717_LOCUS24215</name>
    <name evidence="1" type="ORF">RFH988_LOCUS37140</name>
</gene>
<dbReference type="Proteomes" id="UP000663882">
    <property type="component" value="Unassembled WGS sequence"/>
</dbReference>
<dbReference type="EMBL" id="CAJNOO010007034">
    <property type="protein sequence ID" value="CAF1460707.1"/>
    <property type="molecule type" value="Genomic_DNA"/>
</dbReference>
<evidence type="ECO:0000313" key="3">
    <source>
        <dbReference type="Proteomes" id="UP000663882"/>
    </source>
</evidence>
<accession>A0A815QAU6</accession>
<evidence type="ECO:0000313" key="2">
    <source>
        <dbReference type="EMBL" id="CAF3909403.1"/>
    </source>
</evidence>
<dbReference type="Gene3D" id="3.90.176.10">
    <property type="entry name" value="Toxin ADP-ribosyltransferase, Chain A, domain 1"/>
    <property type="match status" value="1"/>
</dbReference>
<protein>
    <submittedName>
        <fullName evidence="1">Uncharacterized protein</fullName>
    </submittedName>
</protein>